<accession>A0A3L6T6M5</accession>
<feature type="compositionally biased region" description="Basic and acidic residues" evidence="1">
    <location>
        <begin position="102"/>
        <end position="111"/>
    </location>
</feature>
<keyword evidence="3" id="KW-1185">Reference proteome</keyword>
<dbReference type="EMBL" id="PQIB02000002">
    <property type="protein sequence ID" value="RLN33935.1"/>
    <property type="molecule type" value="Genomic_DNA"/>
</dbReference>
<protein>
    <submittedName>
        <fullName evidence="2">NAC domain-containing protein 71-like</fullName>
    </submittedName>
</protein>
<sequence length="111" mass="11269">MQQPFFNGDASRRAGGAAAPRGPPYNGHPYQQRSSLTPAADGRGGAANAGNGAARLNVDAEQYFVDLVTINPSLAGGCMQLLPAPTPLAESPAPAAAGAAEVETRRGQRLA</sequence>
<gene>
    <name evidence="2" type="ORF">C2845_PM03G36680</name>
</gene>
<comment type="caution">
    <text evidence="2">The sequence shown here is derived from an EMBL/GenBank/DDBJ whole genome shotgun (WGS) entry which is preliminary data.</text>
</comment>
<dbReference type="Proteomes" id="UP000275267">
    <property type="component" value="Unassembled WGS sequence"/>
</dbReference>
<dbReference type="STRING" id="4540.A0A3L6T6M5"/>
<evidence type="ECO:0000313" key="3">
    <source>
        <dbReference type="Proteomes" id="UP000275267"/>
    </source>
</evidence>
<reference evidence="3" key="1">
    <citation type="journal article" date="2019" name="Nat. Commun.">
        <title>The genome of broomcorn millet.</title>
        <authorList>
            <person name="Zou C."/>
            <person name="Miki D."/>
            <person name="Li D."/>
            <person name="Tang Q."/>
            <person name="Xiao L."/>
            <person name="Rajput S."/>
            <person name="Deng P."/>
            <person name="Jia W."/>
            <person name="Huang R."/>
            <person name="Zhang M."/>
            <person name="Sun Y."/>
            <person name="Hu J."/>
            <person name="Fu X."/>
            <person name="Schnable P.S."/>
            <person name="Li F."/>
            <person name="Zhang H."/>
            <person name="Feng B."/>
            <person name="Zhu X."/>
            <person name="Liu R."/>
            <person name="Schnable J.C."/>
            <person name="Zhu J.-K."/>
            <person name="Zhang H."/>
        </authorList>
    </citation>
    <scope>NUCLEOTIDE SEQUENCE [LARGE SCALE GENOMIC DNA]</scope>
</reference>
<proteinExistence type="predicted"/>
<feature type="region of interest" description="Disordered" evidence="1">
    <location>
        <begin position="85"/>
        <end position="111"/>
    </location>
</feature>
<organism evidence="2 3">
    <name type="scientific">Panicum miliaceum</name>
    <name type="common">Proso millet</name>
    <name type="synonym">Broomcorn millet</name>
    <dbReference type="NCBI Taxonomy" id="4540"/>
    <lineage>
        <taxon>Eukaryota</taxon>
        <taxon>Viridiplantae</taxon>
        <taxon>Streptophyta</taxon>
        <taxon>Embryophyta</taxon>
        <taxon>Tracheophyta</taxon>
        <taxon>Spermatophyta</taxon>
        <taxon>Magnoliopsida</taxon>
        <taxon>Liliopsida</taxon>
        <taxon>Poales</taxon>
        <taxon>Poaceae</taxon>
        <taxon>PACMAD clade</taxon>
        <taxon>Panicoideae</taxon>
        <taxon>Panicodae</taxon>
        <taxon>Paniceae</taxon>
        <taxon>Panicinae</taxon>
        <taxon>Panicum</taxon>
        <taxon>Panicum sect. Panicum</taxon>
    </lineage>
</organism>
<dbReference type="AlphaFoldDB" id="A0A3L6T6M5"/>
<evidence type="ECO:0000313" key="2">
    <source>
        <dbReference type="EMBL" id="RLN33935.1"/>
    </source>
</evidence>
<feature type="region of interest" description="Disordered" evidence="1">
    <location>
        <begin position="1"/>
        <end position="51"/>
    </location>
</feature>
<evidence type="ECO:0000256" key="1">
    <source>
        <dbReference type="SAM" id="MobiDB-lite"/>
    </source>
</evidence>
<feature type="compositionally biased region" description="Low complexity" evidence="1">
    <location>
        <begin position="85"/>
        <end position="100"/>
    </location>
</feature>
<name>A0A3L6T6M5_PANMI</name>